<comment type="caution">
    <text evidence="2">The sequence shown here is derived from an EMBL/GenBank/DDBJ whole genome shotgun (WGS) entry which is preliminary data.</text>
</comment>
<feature type="compositionally biased region" description="Low complexity" evidence="1">
    <location>
        <begin position="104"/>
        <end position="118"/>
    </location>
</feature>
<name>A0A8H7C6A3_AGABI</name>
<accession>A0A8H7C6A3</accession>
<dbReference type="AlphaFoldDB" id="A0A8H7C6A3"/>
<gene>
    <name evidence="2" type="ORF">Agabi119p4_8031</name>
</gene>
<feature type="region of interest" description="Disordered" evidence="1">
    <location>
        <begin position="154"/>
        <end position="173"/>
    </location>
</feature>
<organism evidence="2 3">
    <name type="scientific">Agaricus bisporus var. burnettii</name>
    <dbReference type="NCBI Taxonomy" id="192524"/>
    <lineage>
        <taxon>Eukaryota</taxon>
        <taxon>Fungi</taxon>
        <taxon>Dikarya</taxon>
        <taxon>Basidiomycota</taxon>
        <taxon>Agaricomycotina</taxon>
        <taxon>Agaricomycetes</taxon>
        <taxon>Agaricomycetidae</taxon>
        <taxon>Agaricales</taxon>
        <taxon>Agaricineae</taxon>
        <taxon>Agaricaceae</taxon>
        <taxon>Agaricus</taxon>
    </lineage>
</organism>
<evidence type="ECO:0000313" key="3">
    <source>
        <dbReference type="Proteomes" id="UP000629468"/>
    </source>
</evidence>
<proteinExistence type="predicted"/>
<feature type="compositionally biased region" description="Basic and acidic residues" evidence="1">
    <location>
        <begin position="24"/>
        <end position="33"/>
    </location>
</feature>
<sequence length="173" mass="18010">MSSSFTNIKGPLVETFYTIIDKRKAQNQRRDSGDSGNHSIQSLASSSSSSSGRVVPGAKTSAQNGNGATAVPPDSNANTHHRFSNSPQPSQVNNASLPTSQRGSSSPNVSSPPSDSNVTAGSATHLSREDVGRWSHAVQGADMPEEVKAIVRTGRHTWSRGISQKTTAPAASG</sequence>
<dbReference type="Proteomes" id="UP000629468">
    <property type="component" value="Unassembled WGS sequence"/>
</dbReference>
<feature type="compositionally biased region" description="Polar residues" evidence="1">
    <location>
        <begin position="160"/>
        <end position="173"/>
    </location>
</feature>
<feature type="compositionally biased region" description="Polar residues" evidence="1">
    <location>
        <begin position="34"/>
        <end position="44"/>
    </location>
</feature>
<dbReference type="EMBL" id="JABXXO010000011">
    <property type="protein sequence ID" value="KAF7763494.1"/>
    <property type="molecule type" value="Genomic_DNA"/>
</dbReference>
<feature type="region of interest" description="Disordered" evidence="1">
    <location>
        <begin position="24"/>
        <end position="145"/>
    </location>
</feature>
<feature type="compositionally biased region" description="Polar residues" evidence="1">
    <location>
        <begin position="84"/>
        <end position="103"/>
    </location>
</feature>
<evidence type="ECO:0000313" key="2">
    <source>
        <dbReference type="EMBL" id="KAF7763494.1"/>
    </source>
</evidence>
<protein>
    <submittedName>
        <fullName evidence="2">Uncharacterized protein</fullName>
    </submittedName>
</protein>
<evidence type="ECO:0000256" key="1">
    <source>
        <dbReference type="SAM" id="MobiDB-lite"/>
    </source>
</evidence>
<reference evidence="2 3" key="1">
    <citation type="journal article" name="Sci. Rep.">
        <title>Telomere-to-telomere assembled and centromere annotated genomes of the two main subspecies of the button mushroom Agaricus bisporus reveal especially polymorphic chromosome ends.</title>
        <authorList>
            <person name="Sonnenberg A.S.M."/>
            <person name="Sedaghat-Telgerd N."/>
            <person name="Lavrijssen B."/>
            <person name="Ohm R.A."/>
            <person name="Hendrickx P.M."/>
            <person name="Scholtmeijer K."/>
            <person name="Baars J.J.P."/>
            <person name="van Peer A."/>
        </authorList>
    </citation>
    <scope>NUCLEOTIDE SEQUENCE [LARGE SCALE GENOMIC DNA]</scope>
    <source>
        <strain evidence="2 3">H119_p4</strain>
    </source>
</reference>